<dbReference type="FunFam" id="3.40.50.2300:FF:000014">
    <property type="entry name" value="PTS system fructose-like transporter subunit IIB"/>
    <property type="match status" value="1"/>
</dbReference>
<evidence type="ECO:0000256" key="5">
    <source>
        <dbReference type="ARBA" id="ARBA00022597"/>
    </source>
</evidence>
<dbReference type="GO" id="GO:0009401">
    <property type="term" value="P:phosphoenolpyruvate-dependent sugar phosphotransferase system"/>
    <property type="evidence" value="ECO:0007669"/>
    <property type="project" value="UniProtKB-KW"/>
</dbReference>
<keyword evidence="11" id="KW-0472">Membrane</keyword>
<dbReference type="PROSITE" id="PS51099">
    <property type="entry name" value="PTS_EIIB_TYPE_2"/>
    <property type="match status" value="1"/>
</dbReference>
<proteinExistence type="predicted"/>
<organism evidence="12 13">
    <name type="scientific">Vagococcus carniphilus</name>
    <dbReference type="NCBI Taxonomy" id="218144"/>
    <lineage>
        <taxon>Bacteria</taxon>
        <taxon>Bacillati</taxon>
        <taxon>Bacillota</taxon>
        <taxon>Bacilli</taxon>
        <taxon>Lactobacillales</taxon>
        <taxon>Enterococcaceae</taxon>
        <taxon>Vagococcus</taxon>
    </lineage>
</organism>
<dbReference type="OrthoDB" id="9782569at2"/>
<dbReference type="NCBIfam" id="TIGR01427">
    <property type="entry name" value="PTS_IIC_fructo"/>
    <property type="match status" value="1"/>
</dbReference>
<dbReference type="InterPro" id="IPR003501">
    <property type="entry name" value="PTS_EIIB_2/3"/>
</dbReference>
<keyword evidence="7" id="KW-0598">Phosphotransferase system</keyword>
<keyword evidence="13" id="KW-1185">Reference proteome</keyword>
<dbReference type="GO" id="GO:0005351">
    <property type="term" value="F:carbohydrate:proton symporter activity"/>
    <property type="evidence" value="ECO:0007669"/>
    <property type="project" value="InterPro"/>
</dbReference>
<dbReference type="EMBL" id="NGKB01000001">
    <property type="protein sequence ID" value="RSU16678.1"/>
    <property type="molecule type" value="Genomic_DNA"/>
</dbReference>
<dbReference type="AlphaFoldDB" id="A0A430B8V4"/>
<evidence type="ECO:0000313" key="13">
    <source>
        <dbReference type="Proteomes" id="UP000288028"/>
    </source>
</evidence>
<evidence type="ECO:0000256" key="3">
    <source>
        <dbReference type="ARBA" id="ARBA00022475"/>
    </source>
</evidence>
<dbReference type="InterPro" id="IPR006327">
    <property type="entry name" value="PTS_IIC_fruc"/>
</dbReference>
<comment type="subcellular location">
    <subcellularLocation>
        <location evidence="1">Cell inner membrane</location>
        <topology evidence="1">Multi-pass membrane protein</topology>
    </subcellularLocation>
</comment>
<sequence>MTKKIVAVTACAAGIAHTYMAAESLERAAKELGYDVKVETNGAIGAENVLTNEDIENADLVLIASDIKIDPIRFSGKPLFVTKSIPAIEDAEGLIKKAFDEAEVFGKKGSKVGKIQIGNDKEKVNFFTHIMSGISYMVPMVIAAGLILTIANLYAFQKDDLGRIVEWGFNTDTQMGLLMSKLFYVGQVGFKLMIPLFAGFVANSIADKPAIAPAMIGAYLANDPEFLGADAGGGFIGAIAVAFIVGYMVKGLKKIKWPKLVRPIVPIMIIPFLATLAITLIVLYVIGTPISLAMDGMYEGLTSLNENYAGAPVIIGAICGAMIGFDLGGPVNKTALVFGTAIFTDTLTKYGIDGANFVPGTATQAAISVAPLGVWLATIIFKHKFSKDEKVAASAAFGMGIVGVTEGAIPFVASDPVRMIIANVTGSAVAGGLVAATGCKFYGGIGSPLGTFIGYIEQPIPFITWILCVSAGILTTALLIGFMKKTPEEMVVVEEN</sequence>
<dbReference type="GO" id="GO:0022877">
    <property type="term" value="F:protein-N(PI)-phosphohistidine-fructose phosphotransferase system transporter activity"/>
    <property type="evidence" value="ECO:0007669"/>
    <property type="project" value="InterPro"/>
</dbReference>
<dbReference type="InterPro" id="IPR003352">
    <property type="entry name" value="PTS_EIIC"/>
</dbReference>
<evidence type="ECO:0000256" key="9">
    <source>
        <dbReference type="ARBA" id="ARBA00022777"/>
    </source>
</evidence>
<dbReference type="SUPFAM" id="SSF52794">
    <property type="entry name" value="PTS system IIB component-like"/>
    <property type="match status" value="1"/>
</dbReference>
<dbReference type="Pfam" id="PF02378">
    <property type="entry name" value="PTS_EIIC"/>
    <property type="match status" value="1"/>
</dbReference>
<evidence type="ECO:0000256" key="1">
    <source>
        <dbReference type="ARBA" id="ARBA00004429"/>
    </source>
</evidence>
<dbReference type="GO" id="GO:0090563">
    <property type="term" value="F:protein-phosphocysteine-sugar phosphotransferase activity"/>
    <property type="evidence" value="ECO:0007669"/>
    <property type="project" value="TreeGrafter"/>
</dbReference>
<keyword evidence="2" id="KW-0813">Transport</keyword>
<keyword evidence="6" id="KW-0808">Transferase</keyword>
<evidence type="ECO:0000256" key="7">
    <source>
        <dbReference type="ARBA" id="ARBA00022683"/>
    </source>
</evidence>
<dbReference type="GO" id="GO:0016301">
    <property type="term" value="F:kinase activity"/>
    <property type="evidence" value="ECO:0007669"/>
    <property type="project" value="UniProtKB-KW"/>
</dbReference>
<dbReference type="GO" id="GO:0005886">
    <property type="term" value="C:plasma membrane"/>
    <property type="evidence" value="ECO:0007669"/>
    <property type="project" value="UniProtKB-SubCell"/>
</dbReference>
<gene>
    <name evidence="12" type="ORF">CBF28_00395</name>
</gene>
<evidence type="ECO:0000256" key="8">
    <source>
        <dbReference type="ARBA" id="ARBA00022692"/>
    </source>
</evidence>
<keyword evidence="10" id="KW-1133">Transmembrane helix</keyword>
<dbReference type="Gene3D" id="3.40.50.2300">
    <property type="match status" value="1"/>
</dbReference>
<dbReference type="NCBIfam" id="TIGR00829">
    <property type="entry name" value="FRU"/>
    <property type="match status" value="1"/>
</dbReference>
<keyword evidence="8" id="KW-0812">Transmembrane</keyword>
<dbReference type="GeneID" id="95579970"/>
<dbReference type="RefSeq" id="WP_126790742.1">
    <property type="nucleotide sequence ID" value="NZ_CP060720.1"/>
</dbReference>
<dbReference type="Proteomes" id="UP000288028">
    <property type="component" value="Unassembled WGS sequence"/>
</dbReference>
<protein>
    <submittedName>
        <fullName evidence="12">PTS fructose transporter subunit IIB</fullName>
    </submittedName>
</protein>
<keyword evidence="5" id="KW-0762">Sugar transport</keyword>
<keyword evidence="9" id="KW-0418">Kinase</keyword>
<dbReference type="InterPro" id="IPR050864">
    <property type="entry name" value="Bacterial_PTS_Sugar_Transport"/>
</dbReference>
<dbReference type="PANTHER" id="PTHR30505">
    <property type="entry name" value="FRUCTOSE-LIKE PERMEASE"/>
    <property type="match status" value="1"/>
</dbReference>
<evidence type="ECO:0000313" key="12">
    <source>
        <dbReference type="EMBL" id="RSU16678.1"/>
    </source>
</evidence>
<dbReference type="Pfam" id="PF02302">
    <property type="entry name" value="PTS_IIB"/>
    <property type="match status" value="1"/>
</dbReference>
<evidence type="ECO:0000256" key="11">
    <source>
        <dbReference type="ARBA" id="ARBA00023136"/>
    </source>
</evidence>
<evidence type="ECO:0000256" key="6">
    <source>
        <dbReference type="ARBA" id="ARBA00022679"/>
    </source>
</evidence>
<reference evidence="12 13" key="1">
    <citation type="submission" date="2017-05" db="EMBL/GenBank/DDBJ databases">
        <title>Vagococcus spp. assemblies.</title>
        <authorList>
            <person name="Gulvik C.A."/>
        </authorList>
    </citation>
    <scope>NUCLEOTIDE SEQUENCE [LARGE SCALE GENOMIC DNA]</scope>
    <source>
        <strain evidence="12 13">SS1714</strain>
    </source>
</reference>
<dbReference type="PROSITE" id="PS51104">
    <property type="entry name" value="PTS_EIIC_TYPE_2"/>
    <property type="match status" value="1"/>
</dbReference>
<evidence type="ECO:0000256" key="4">
    <source>
        <dbReference type="ARBA" id="ARBA00022553"/>
    </source>
</evidence>
<dbReference type="CDD" id="cd05569">
    <property type="entry name" value="PTS_IIB_fructose"/>
    <property type="match status" value="1"/>
</dbReference>
<keyword evidence="4" id="KW-0597">Phosphoprotein</keyword>
<dbReference type="InterPro" id="IPR003353">
    <property type="entry name" value="PTS_IIB_fruc"/>
</dbReference>
<evidence type="ECO:0000256" key="10">
    <source>
        <dbReference type="ARBA" id="ARBA00022989"/>
    </source>
</evidence>
<comment type="caution">
    <text evidence="12">The sequence shown here is derived from an EMBL/GenBank/DDBJ whole genome shotgun (WGS) entry which is preliminary data.</text>
</comment>
<keyword evidence="3" id="KW-1003">Cell membrane</keyword>
<dbReference type="InterPro" id="IPR036095">
    <property type="entry name" value="PTS_EIIB-like_sf"/>
</dbReference>
<dbReference type="InterPro" id="IPR013014">
    <property type="entry name" value="PTS_EIIC_2"/>
</dbReference>
<dbReference type="InterPro" id="IPR013011">
    <property type="entry name" value="PTS_EIIB_2"/>
</dbReference>
<dbReference type="PANTHER" id="PTHR30505:SF0">
    <property type="entry name" value="FRUCTOSE-LIKE PTS SYSTEM EIIBC COMPONENT-RELATED"/>
    <property type="match status" value="1"/>
</dbReference>
<name>A0A430B8V4_9ENTE</name>
<accession>A0A430B8V4</accession>
<evidence type="ECO:0000256" key="2">
    <source>
        <dbReference type="ARBA" id="ARBA00022448"/>
    </source>
</evidence>